<dbReference type="InterPro" id="IPR016181">
    <property type="entry name" value="Acyl_CoA_acyltransferase"/>
</dbReference>
<dbReference type="PANTHER" id="PTHR31438">
    <property type="entry name" value="LYSINE N-ACYLTRANSFERASE C17G9.06C-RELATED"/>
    <property type="match status" value="1"/>
</dbReference>
<protein>
    <submittedName>
        <fullName evidence="3">GNAT family N-acetyltransferase</fullName>
    </submittedName>
</protein>
<dbReference type="OrthoDB" id="9814648at2"/>
<dbReference type="RefSeq" id="WP_135268819.1">
    <property type="nucleotide sequence ID" value="NZ_CP038436.1"/>
</dbReference>
<dbReference type="Proteomes" id="UP000294853">
    <property type="component" value="Chromosome"/>
</dbReference>
<evidence type="ECO:0000259" key="2">
    <source>
        <dbReference type="PROSITE" id="PS51186"/>
    </source>
</evidence>
<sequence>MPAADAPPRLVVAHEGRELSGVVRPGESAYEAALRTTATATGDPVPQDLSAQPQRWLIDHDRVVAVRAMTRGDLRDVARWRAEPHVDRWWHGDGPATLDTVTEKYAAAVDGMTPTRMWVVEVNGRSVGFVQDYRVGDYPDFAILAPDPDAIGCDYVIGEPEWVGRGIGTQALWAWMLRTRRRRPEATSFFAAPDHRNAASLRLLDKVGFTRGTWFDEPRSDGSVATCVGCSVEVRRVLG</sequence>
<dbReference type="PANTHER" id="PTHR31438:SF1">
    <property type="entry name" value="LYSINE N-ACYLTRANSFERASE C17G9.06C-RELATED"/>
    <property type="match status" value="1"/>
</dbReference>
<evidence type="ECO:0000256" key="1">
    <source>
        <dbReference type="ARBA" id="ARBA00023251"/>
    </source>
</evidence>
<dbReference type="AlphaFoldDB" id="A0A4P7IHP6"/>
<dbReference type="InterPro" id="IPR000182">
    <property type="entry name" value="GNAT_dom"/>
</dbReference>
<dbReference type="SUPFAM" id="SSF55729">
    <property type="entry name" value="Acyl-CoA N-acyltransferases (Nat)"/>
    <property type="match status" value="1"/>
</dbReference>
<evidence type="ECO:0000313" key="4">
    <source>
        <dbReference type="Proteomes" id="UP000294853"/>
    </source>
</evidence>
<dbReference type="KEGG" id="nsn:EXE58_16160"/>
<accession>A0A4P7IHP6</accession>
<dbReference type="Gene3D" id="3.40.630.30">
    <property type="match status" value="1"/>
</dbReference>
<organism evidence="3 4">
    <name type="scientific">Nocardioides seonyuensis</name>
    <dbReference type="NCBI Taxonomy" id="2518371"/>
    <lineage>
        <taxon>Bacteria</taxon>
        <taxon>Bacillati</taxon>
        <taxon>Actinomycetota</taxon>
        <taxon>Actinomycetes</taxon>
        <taxon>Propionibacteriales</taxon>
        <taxon>Nocardioidaceae</taxon>
        <taxon>Nocardioides</taxon>
    </lineage>
</organism>
<keyword evidence="3" id="KW-0808">Transferase</keyword>
<evidence type="ECO:0000313" key="3">
    <source>
        <dbReference type="EMBL" id="QBX56834.1"/>
    </source>
</evidence>
<dbReference type="Pfam" id="PF13523">
    <property type="entry name" value="Acetyltransf_8"/>
    <property type="match status" value="1"/>
</dbReference>
<feature type="domain" description="N-acetyltransferase" evidence="2">
    <location>
        <begin position="64"/>
        <end position="233"/>
    </location>
</feature>
<reference evidence="3 4" key="1">
    <citation type="submission" date="2019-03" db="EMBL/GenBank/DDBJ databases">
        <title>Three New Species of Nocardioides, Nocardioides euryhalodurans sp. nov., Nocardioides seonyuensis sp. nov. and Nocardioides eburneoflavus sp. nov. Iolated from Soil.</title>
        <authorList>
            <person name="Roh S.G."/>
            <person name="Lee C."/>
            <person name="Kim M.-K."/>
            <person name="Kim S.B."/>
        </authorList>
    </citation>
    <scope>NUCLEOTIDE SEQUENCE [LARGE SCALE GENOMIC DNA]</scope>
    <source>
        <strain evidence="3 4">MMS17-SY207-3</strain>
    </source>
</reference>
<proteinExistence type="predicted"/>
<dbReference type="PROSITE" id="PS51186">
    <property type="entry name" value="GNAT"/>
    <property type="match status" value="1"/>
</dbReference>
<keyword evidence="4" id="KW-1185">Reference proteome</keyword>
<gene>
    <name evidence="3" type="ORF">EXE58_16160</name>
</gene>
<dbReference type="GO" id="GO:0016410">
    <property type="term" value="F:N-acyltransferase activity"/>
    <property type="evidence" value="ECO:0007669"/>
    <property type="project" value="TreeGrafter"/>
</dbReference>
<dbReference type="GO" id="GO:0046677">
    <property type="term" value="P:response to antibiotic"/>
    <property type="evidence" value="ECO:0007669"/>
    <property type="project" value="UniProtKB-KW"/>
</dbReference>
<name>A0A4P7IHP6_9ACTN</name>
<keyword evidence="1" id="KW-0046">Antibiotic resistance</keyword>
<dbReference type="EMBL" id="CP038436">
    <property type="protein sequence ID" value="QBX56834.1"/>
    <property type="molecule type" value="Genomic_DNA"/>
</dbReference>